<comment type="caution">
    <text evidence="4">The sequence shown here is derived from an EMBL/GenBank/DDBJ whole genome shotgun (WGS) entry which is preliminary data.</text>
</comment>
<feature type="region of interest" description="Disordered" evidence="1">
    <location>
        <begin position="795"/>
        <end position="830"/>
    </location>
</feature>
<dbReference type="CDD" id="cd00063">
    <property type="entry name" value="FN3"/>
    <property type="match status" value="1"/>
</dbReference>
<dbReference type="Gene3D" id="2.60.40.10">
    <property type="entry name" value="Immunoglobulins"/>
    <property type="match status" value="1"/>
</dbReference>
<dbReference type="Pfam" id="PF14312">
    <property type="entry name" value="FG-GAP_2"/>
    <property type="match status" value="1"/>
</dbReference>
<feature type="domain" description="Fibronectin type-III" evidence="3">
    <location>
        <begin position="589"/>
        <end position="671"/>
    </location>
</feature>
<dbReference type="PANTHER" id="PTHR36220:SF1">
    <property type="entry name" value="GAMMA TUBULIN COMPLEX COMPONENT C-TERMINAL DOMAIN-CONTAINING PROTEIN"/>
    <property type="match status" value="1"/>
</dbReference>
<dbReference type="Pfam" id="PF00041">
    <property type="entry name" value="fn3"/>
    <property type="match status" value="1"/>
</dbReference>
<feature type="transmembrane region" description="Helical" evidence="2">
    <location>
        <begin position="902"/>
        <end position="922"/>
    </location>
</feature>
<dbReference type="SUPFAM" id="SSF49265">
    <property type="entry name" value="Fibronectin type III"/>
    <property type="match status" value="1"/>
</dbReference>
<dbReference type="InterPro" id="IPR003961">
    <property type="entry name" value="FN3_dom"/>
</dbReference>
<dbReference type="SMART" id="SM00060">
    <property type="entry name" value="FN3"/>
    <property type="match status" value="1"/>
</dbReference>
<protein>
    <recommendedName>
        <fullName evidence="3">Fibronectin type-III domain-containing protein</fullName>
    </recommendedName>
</protein>
<keyword evidence="2" id="KW-0472">Membrane</keyword>
<proteinExistence type="predicted"/>
<feature type="region of interest" description="Disordered" evidence="1">
    <location>
        <begin position="677"/>
        <end position="696"/>
    </location>
</feature>
<evidence type="ECO:0000256" key="2">
    <source>
        <dbReference type="SAM" id="Phobius"/>
    </source>
</evidence>
<feature type="compositionally biased region" description="Gly residues" evidence="1">
    <location>
        <begin position="797"/>
        <end position="809"/>
    </location>
</feature>
<dbReference type="InterPro" id="IPR013783">
    <property type="entry name" value="Ig-like_fold"/>
</dbReference>
<dbReference type="InterPro" id="IPR036116">
    <property type="entry name" value="FN3_sf"/>
</dbReference>
<accession>A0A1F6NV71</accession>
<dbReference type="Proteomes" id="UP000177907">
    <property type="component" value="Unassembled WGS sequence"/>
</dbReference>
<feature type="transmembrane region" description="Helical" evidence="2">
    <location>
        <begin position="47"/>
        <end position="70"/>
    </location>
</feature>
<organism evidence="4 5">
    <name type="scientific">Candidatus Magasanikbacteria bacterium RIFOXYC2_FULL_42_28</name>
    <dbReference type="NCBI Taxonomy" id="1798704"/>
    <lineage>
        <taxon>Bacteria</taxon>
        <taxon>Candidatus Magasanikiibacteriota</taxon>
    </lineage>
</organism>
<evidence type="ECO:0000313" key="4">
    <source>
        <dbReference type="EMBL" id="OGH87819.1"/>
    </source>
</evidence>
<dbReference type="EMBL" id="MFQZ01000009">
    <property type="protein sequence ID" value="OGH87819.1"/>
    <property type="molecule type" value="Genomic_DNA"/>
</dbReference>
<dbReference type="InterPro" id="IPR013517">
    <property type="entry name" value="FG-GAP"/>
</dbReference>
<keyword evidence="2" id="KW-0812">Transmembrane</keyword>
<feature type="compositionally biased region" description="Low complexity" evidence="1">
    <location>
        <begin position="810"/>
        <end position="830"/>
    </location>
</feature>
<evidence type="ECO:0000259" key="3">
    <source>
        <dbReference type="PROSITE" id="PS50853"/>
    </source>
</evidence>
<dbReference type="PANTHER" id="PTHR36220">
    <property type="entry name" value="UNNAMED PRODUCT"/>
    <property type="match status" value="1"/>
</dbReference>
<evidence type="ECO:0000256" key="1">
    <source>
        <dbReference type="SAM" id="MobiDB-lite"/>
    </source>
</evidence>
<reference evidence="4 5" key="1">
    <citation type="journal article" date="2016" name="Nat. Commun.">
        <title>Thousands of microbial genomes shed light on interconnected biogeochemical processes in an aquifer system.</title>
        <authorList>
            <person name="Anantharaman K."/>
            <person name="Brown C.T."/>
            <person name="Hug L.A."/>
            <person name="Sharon I."/>
            <person name="Castelle C.J."/>
            <person name="Probst A.J."/>
            <person name="Thomas B.C."/>
            <person name="Singh A."/>
            <person name="Wilkins M.J."/>
            <person name="Karaoz U."/>
            <person name="Brodie E.L."/>
            <person name="Williams K.H."/>
            <person name="Hubbard S.S."/>
            <person name="Banfield J.F."/>
        </authorList>
    </citation>
    <scope>NUCLEOTIDE SEQUENCE [LARGE SCALE GENOMIC DNA]</scope>
</reference>
<keyword evidence="2" id="KW-1133">Transmembrane helix</keyword>
<feature type="compositionally biased region" description="Acidic residues" evidence="1">
    <location>
        <begin position="679"/>
        <end position="688"/>
    </location>
</feature>
<name>A0A1F6NV71_9BACT</name>
<dbReference type="STRING" id="1798704.A3J93_05310"/>
<dbReference type="PROSITE" id="PS50853">
    <property type="entry name" value="FN3"/>
    <property type="match status" value="1"/>
</dbReference>
<dbReference type="SUPFAM" id="SSF50960">
    <property type="entry name" value="TolB, C-terminal domain"/>
    <property type="match status" value="1"/>
</dbReference>
<evidence type="ECO:0000313" key="5">
    <source>
        <dbReference type="Proteomes" id="UP000177907"/>
    </source>
</evidence>
<dbReference type="AlphaFoldDB" id="A0A1F6NV71"/>
<sequence>MCYTCLLFHDKILKNRNISLIHLILAKNCMFYATWRESKRLPAVLGLIFAFSLIFSIFAVAGTASASTWLGTTQSEAEAISANSLVTYGNYVALLSNGSGVYLYEKSGTNFNPVAVLTPSDGDSNFGGFLNGVAMDENTVVVGTRSNSNKAYVFRKNGSWSDSTETAILSLPAEGASTFSAYNVGVGGDTVVVSDHGRGNGLVYVYTAPGGVWESTSTATAILDPASTGYSGNYSLFGYTLAMSADNIVIRLKARELNHKVLVYNRPATGWTDVGAPVLLTESAGYSNNSFGSSLDISDDGNTIAIGDSYLGKVFVYEGSSGNWADTTETAVLQPSDPNHGNRFGASVSVSGSHIMIGSPYSNHDFVCANSSRCGGQWNPGYEYGAAYIFEKSGVWSNTTETTRVFGQVSDLNHFGQNVGQINGELVVLSDNDNSFYSFTPSVYENATPVLNFVTQPVQSTDNSGYVNASILVSNPNTDLMDLTFEYSANNGLNWHIAKLKNVVFDPSTDSAVNLSAGTITNLPSGTTVSFAFDTRGTRAGLDWDSEAVLLDALTNGAIKLRIKAQTDLAIGDSLVSGDININNTTLVPPTQLTFGEITTNSIQFFWDEVFGATNYNILVNSSGTPYNTETVIYQLNDLSPDTLYNIQISSNDGTNTSAYSDIFSTSTLAMAVDTATTTEEDGDDSDGNDNGSGNGCGNCGGGSSVVVPTIITSAIIEQGPISTTTIHINSDVTNATEMMVSENNNFTGASWVNYTTSTAFTLSDGNGQKTVYVKYRSSSGGVTEPRALTIVLANLGGQGNPGDNGNGNGNNSTSTNNNSGNTPVSNNTPISVTQPVAVVAVSGIKITDPSILTNTNPLEIQLATTSDNNGLVPTAQAGENIGFGSKDSGYFARVFNSENNWVIALSALIAVVIISGGWFAYKRQKDGKIAENPVVSEQKEEKNDSNK</sequence>
<gene>
    <name evidence="4" type="ORF">A3J93_05310</name>
</gene>